<evidence type="ECO:0000256" key="2">
    <source>
        <dbReference type="ARBA" id="ARBA00011881"/>
    </source>
</evidence>
<evidence type="ECO:0000256" key="8">
    <source>
        <dbReference type="SAM" id="MobiDB-lite"/>
    </source>
</evidence>
<feature type="domain" description="NADPH-dependent FMN reductase-like" evidence="9">
    <location>
        <begin position="176"/>
        <end position="318"/>
    </location>
</feature>
<dbReference type="InterPro" id="IPR029039">
    <property type="entry name" value="Flavoprotein-like_sf"/>
</dbReference>
<evidence type="ECO:0000256" key="7">
    <source>
        <dbReference type="ARBA" id="ARBA00023002"/>
    </source>
</evidence>
<proteinExistence type="predicted"/>
<keyword evidence="7" id="KW-0560">Oxidoreductase</keyword>
<sequence length="395" mass="45068">MATASVTGPPPPWHAAYPAPRNTPATIRREDVLDMIEQSAETSSRDYVLIDLRRNDHEQLRCKSMFISRSLRPTGTCSNARFSQTFLRTMSTATNGDLNNTAAERVRAEIETDSAYHRTSLAIPACEDEVPTRKTYRPFLLDDAHSDRDWVARLELSTTLKMVDLQVLRTGGERLKVLVLYGSMRERSYSRLLAFEASRILFRLGCDVRMYDPSGLPVKDDTQHSHRKVQELRDLSKWSDGHVWISPEQHGNLTAVFKNQIDWIPLSTGSVRPTQGRTLAIAQVSGGSQSFNTVNSLRILGRWMRMFTIPNQSSIPMAYTQFTDEKSDEGGSRLMSSGNRDRLVDCMEEFVKYTLVMRPHIDLFGDRYSEREEKRIKEERARLLATQNRVSLADM</sequence>
<comment type="caution">
    <text evidence="10">The sequence shown here is derived from an EMBL/GenBank/DDBJ whole genome shotgun (WGS) entry which is preliminary data.</text>
</comment>
<dbReference type="Proteomes" id="UP000651452">
    <property type="component" value="Unassembled WGS sequence"/>
</dbReference>
<dbReference type="InterPro" id="IPR005025">
    <property type="entry name" value="FMN_Rdtase-like_dom"/>
</dbReference>
<dbReference type="PANTHER" id="PTHR43590">
    <property type="entry name" value="ARSENIC RESISTANCE PROTEIN ARSH (AFU_ORTHOLOGUE AFUA_5G15030)"/>
    <property type="match status" value="1"/>
</dbReference>
<name>A0A8H7ITB1_9PLEO</name>
<comment type="cofactor">
    <cofactor evidence="1">
        <name>FMN</name>
        <dbReference type="ChEBI" id="CHEBI:58210"/>
    </cofactor>
</comment>
<reference evidence="10" key="2">
    <citation type="submission" date="2020-09" db="EMBL/GenBank/DDBJ databases">
        <title>Reference genome assembly for Australian Ascochyta lentis isolate Al4.</title>
        <authorList>
            <person name="Lee R.C."/>
            <person name="Farfan-Caceres L.M."/>
            <person name="Debler J.W."/>
            <person name="Williams A.H."/>
            <person name="Henares B.M."/>
        </authorList>
    </citation>
    <scope>NUCLEOTIDE SEQUENCE</scope>
    <source>
        <strain evidence="10">Al4</strain>
    </source>
</reference>
<dbReference type="PANTHER" id="PTHR43590:SF1">
    <property type="entry name" value="ARSENIC RESISTANCE PROTEIN ARSH (AFU_ORTHOLOGUE AFUA_5G15030)"/>
    <property type="match status" value="1"/>
</dbReference>
<evidence type="ECO:0000256" key="6">
    <source>
        <dbReference type="ARBA" id="ARBA00022857"/>
    </source>
</evidence>
<evidence type="ECO:0000256" key="4">
    <source>
        <dbReference type="ARBA" id="ARBA00022643"/>
    </source>
</evidence>
<keyword evidence="5" id="KW-0547">Nucleotide-binding</keyword>
<evidence type="ECO:0000256" key="3">
    <source>
        <dbReference type="ARBA" id="ARBA00022630"/>
    </source>
</evidence>
<keyword evidence="6" id="KW-0521">NADP</keyword>
<keyword evidence="3" id="KW-0285">Flavoprotein</keyword>
<dbReference type="InterPro" id="IPR014063">
    <property type="entry name" value="Arsenate-R_ArsH"/>
</dbReference>
<reference evidence="10" key="1">
    <citation type="submission" date="2018-12" db="EMBL/GenBank/DDBJ databases">
        <authorList>
            <person name="Syme R.A."/>
            <person name="Farfan-Caceres L."/>
            <person name="Lichtenzveig J."/>
        </authorList>
    </citation>
    <scope>NUCLEOTIDE SEQUENCE</scope>
    <source>
        <strain evidence="10">Al4</strain>
    </source>
</reference>
<dbReference type="GO" id="GO:0016655">
    <property type="term" value="F:oxidoreductase activity, acting on NAD(P)H, quinone or similar compound as acceptor"/>
    <property type="evidence" value="ECO:0007669"/>
    <property type="project" value="TreeGrafter"/>
</dbReference>
<protein>
    <recommendedName>
        <fullName evidence="9">NADPH-dependent FMN reductase-like domain-containing protein</fullName>
    </recommendedName>
</protein>
<feature type="region of interest" description="Disordered" evidence="8">
    <location>
        <begin position="1"/>
        <end position="22"/>
    </location>
</feature>
<gene>
    <name evidence="10" type="ORF">EKO04_011581</name>
</gene>
<comment type="subunit">
    <text evidence="2">Homotetramer.</text>
</comment>
<dbReference type="Gene3D" id="3.40.50.360">
    <property type="match status" value="1"/>
</dbReference>
<keyword evidence="11" id="KW-1185">Reference proteome</keyword>
<evidence type="ECO:0000313" key="10">
    <source>
        <dbReference type="EMBL" id="KAF9690449.1"/>
    </source>
</evidence>
<evidence type="ECO:0000256" key="5">
    <source>
        <dbReference type="ARBA" id="ARBA00022741"/>
    </source>
</evidence>
<dbReference type="EMBL" id="RZGK01000024">
    <property type="protein sequence ID" value="KAF9690449.1"/>
    <property type="molecule type" value="Genomic_DNA"/>
</dbReference>
<dbReference type="OrthoDB" id="8300214at2759"/>
<keyword evidence="4" id="KW-0288">FMN</keyword>
<accession>A0A8H7ITB1</accession>
<dbReference type="SUPFAM" id="SSF52218">
    <property type="entry name" value="Flavoproteins"/>
    <property type="match status" value="1"/>
</dbReference>
<evidence type="ECO:0000259" key="9">
    <source>
        <dbReference type="Pfam" id="PF03358"/>
    </source>
</evidence>
<dbReference type="AlphaFoldDB" id="A0A8H7ITB1"/>
<dbReference type="GO" id="GO:0000166">
    <property type="term" value="F:nucleotide binding"/>
    <property type="evidence" value="ECO:0007669"/>
    <property type="project" value="UniProtKB-KW"/>
</dbReference>
<evidence type="ECO:0000256" key="1">
    <source>
        <dbReference type="ARBA" id="ARBA00001917"/>
    </source>
</evidence>
<organism evidence="10 11">
    <name type="scientific">Ascochyta lentis</name>
    <dbReference type="NCBI Taxonomy" id="205686"/>
    <lineage>
        <taxon>Eukaryota</taxon>
        <taxon>Fungi</taxon>
        <taxon>Dikarya</taxon>
        <taxon>Ascomycota</taxon>
        <taxon>Pezizomycotina</taxon>
        <taxon>Dothideomycetes</taxon>
        <taxon>Pleosporomycetidae</taxon>
        <taxon>Pleosporales</taxon>
        <taxon>Pleosporineae</taxon>
        <taxon>Didymellaceae</taxon>
        <taxon>Ascochyta</taxon>
    </lineage>
</organism>
<dbReference type="NCBIfam" id="TIGR02690">
    <property type="entry name" value="resist_ArsH"/>
    <property type="match status" value="1"/>
</dbReference>
<evidence type="ECO:0000313" key="11">
    <source>
        <dbReference type="Proteomes" id="UP000651452"/>
    </source>
</evidence>
<dbReference type="Pfam" id="PF03358">
    <property type="entry name" value="FMN_red"/>
    <property type="match status" value="1"/>
</dbReference>
<dbReference type="FunFam" id="3.40.50.360:FF:000027">
    <property type="entry name" value="Arsenical resistance protein ArsH"/>
    <property type="match status" value="1"/>
</dbReference>